<proteinExistence type="predicted"/>
<feature type="region of interest" description="Disordered" evidence="1">
    <location>
        <begin position="61"/>
        <end position="87"/>
    </location>
</feature>
<name>A0ABR4FWJ2_9EURO</name>
<dbReference type="Proteomes" id="UP001610563">
    <property type="component" value="Unassembled WGS sequence"/>
</dbReference>
<gene>
    <name evidence="3" type="ORF">BJX66DRAFT_327720</name>
</gene>
<evidence type="ECO:0000313" key="4">
    <source>
        <dbReference type="Proteomes" id="UP001610563"/>
    </source>
</evidence>
<evidence type="ECO:0000259" key="2">
    <source>
        <dbReference type="Pfam" id="PF10354"/>
    </source>
</evidence>
<feature type="domain" description="25S rRNA (uridine-N(3))-methyltransferase BMT5-like" evidence="2">
    <location>
        <begin position="96"/>
        <end position="358"/>
    </location>
</feature>
<reference evidence="3 4" key="1">
    <citation type="submission" date="2024-07" db="EMBL/GenBank/DDBJ databases">
        <title>Section-level genome sequencing and comparative genomics of Aspergillus sections Usti and Cavernicolus.</title>
        <authorList>
            <consortium name="Lawrence Berkeley National Laboratory"/>
            <person name="Nybo J.L."/>
            <person name="Vesth T.C."/>
            <person name="Theobald S."/>
            <person name="Frisvad J.C."/>
            <person name="Larsen T.O."/>
            <person name="Kjaerboelling I."/>
            <person name="Rothschild-Mancinelli K."/>
            <person name="Lyhne E.K."/>
            <person name="Kogle M.E."/>
            <person name="Barry K."/>
            <person name="Clum A."/>
            <person name="Na H."/>
            <person name="Ledsgaard L."/>
            <person name="Lin J."/>
            <person name="Lipzen A."/>
            <person name="Kuo A."/>
            <person name="Riley R."/>
            <person name="Mondo S."/>
            <person name="Labutti K."/>
            <person name="Haridas S."/>
            <person name="Pangalinan J."/>
            <person name="Salamov A.A."/>
            <person name="Simmons B.A."/>
            <person name="Magnuson J.K."/>
            <person name="Chen J."/>
            <person name="Drula E."/>
            <person name="Henrissat B."/>
            <person name="Wiebenga A."/>
            <person name="Lubbers R.J."/>
            <person name="Gomes A.C."/>
            <person name="Makela M.R."/>
            <person name="Stajich J."/>
            <person name="Grigoriev I.V."/>
            <person name="Mortensen U.H."/>
            <person name="De Vries R.P."/>
            <person name="Baker S.E."/>
            <person name="Andersen M.R."/>
        </authorList>
    </citation>
    <scope>NUCLEOTIDE SEQUENCE [LARGE SCALE GENOMIC DNA]</scope>
    <source>
        <strain evidence="3 4">CBS 209.92</strain>
    </source>
</reference>
<feature type="region of interest" description="Disordered" evidence="1">
    <location>
        <begin position="392"/>
        <end position="416"/>
    </location>
</feature>
<keyword evidence="4" id="KW-1185">Reference proteome</keyword>
<dbReference type="PANTHER" id="PTHR11538">
    <property type="entry name" value="PHENYLALANYL-TRNA SYNTHETASE"/>
    <property type="match status" value="1"/>
</dbReference>
<accession>A0ABR4FWJ2</accession>
<dbReference type="EMBL" id="JBFTWV010000093">
    <property type="protein sequence ID" value="KAL2787622.1"/>
    <property type="molecule type" value="Genomic_DNA"/>
</dbReference>
<comment type="caution">
    <text evidence="3">The sequence shown here is derived from an EMBL/GenBank/DDBJ whole genome shotgun (WGS) entry which is preliminary data.</text>
</comment>
<evidence type="ECO:0000256" key="1">
    <source>
        <dbReference type="SAM" id="MobiDB-lite"/>
    </source>
</evidence>
<feature type="region of interest" description="Disordered" evidence="1">
    <location>
        <begin position="257"/>
        <end position="309"/>
    </location>
</feature>
<protein>
    <recommendedName>
        <fullName evidence="2">25S rRNA (uridine-N(3))-methyltransferase BMT5-like domain-containing protein</fullName>
    </recommendedName>
</protein>
<sequence length="416" mass="46098">MAMRSNVFFSCVQPPHAQHAPAPAQGTGKKHRKMSSFAKLSTKSHNYNGNANGANAQQRANIEKGGRGGGGAQKGQQKQQQNRRPIVPFRKRDRILCVGEGDFSFAHSLATHHRCRNLLATCYDSQETLYEKYPQAEKNIAEILAASSLHKHNDEKQQQNTSPKVLFSVDAKKLGSPSGGGKDVRTGFPRKEKKRPAWKKEDPTRCKRASAGGPWDIICFNFPHVGGLSTDVNRQVRANQELLVAFFKVCVPLLAAKPENDDDDDEEDEEEDVWGSGTEGSEEREDRGGGGSDGEDGVGHARAKDEHRTEPGQILVTLFEGEPYTLWNIRDLARHAGLKVVTSFRFPWACYRGYSHARTLGEIEGKDGARGGWRGEDREARMYVFEVKTEDNTHSLRSAAGKRKKRPAASDDSDSD</sequence>
<dbReference type="PANTHER" id="PTHR11538:SF26">
    <property type="entry name" value="FERREDOXIN-FOLD ANTICODON-BINDING DOMAIN-CONTAINING PROTEIN 1"/>
    <property type="match status" value="1"/>
</dbReference>
<dbReference type="InterPro" id="IPR019446">
    <property type="entry name" value="BMT5-like"/>
</dbReference>
<feature type="region of interest" description="Disordered" evidence="1">
    <location>
        <begin position="171"/>
        <end position="207"/>
    </location>
</feature>
<organism evidence="3 4">
    <name type="scientific">Aspergillus keveii</name>
    <dbReference type="NCBI Taxonomy" id="714993"/>
    <lineage>
        <taxon>Eukaryota</taxon>
        <taxon>Fungi</taxon>
        <taxon>Dikarya</taxon>
        <taxon>Ascomycota</taxon>
        <taxon>Pezizomycotina</taxon>
        <taxon>Eurotiomycetes</taxon>
        <taxon>Eurotiomycetidae</taxon>
        <taxon>Eurotiales</taxon>
        <taxon>Aspergillaceae</taxon>
        <taxon>Aspergillus</taxon>
        <taxon>Aspergillus subgen. Nidulantes</taxon>
    </lineage>
</organism>
<feature type="compositionally biased region" description="Basic and acidic residues" evidence="1">
    <location>
        <begin position="297"/>
        <end position="309"/>
    </location>
</feature>
<dbReference type="Pfam" id="PF10354">
    <property type="entry name" value="BMT5-like"/>
    <property type="match status" value="1"/>
</dbReference>
<evidence type="ECO:0000313" key="3">
    <source>
        <dbReference type="EMBL" id="KAL2787622.1"/>
    </source>
</evidence>
<feature type="compositionally biased region" description="Low complexity" evidence="1">
    <location>
        <begin position="14"/>
        <end position="25"/>
    </location>
</feature>
<feature type="region of interest" description="Disordered" evidence="1">
    <location>
        <begin position="14"/>
        <end position="36"/>
    </location>
</feature>
<feature type="compositionally biased region" description="Acidic residues" evidence="1">
    <location>
        <begin position="260"/>
        <end position="273"/>
    </location>
</feature>